<name>A0A1E3S5Y3_MYCIE</name>
<evidence type="ECO:0000313" key="4">
    <source>
        <dbReference type="Proteomes" id="UP000192739"/>
    </source>
</evidence>
<gene>
    <name evidence="3" type="ORF">BST27_18275</name>
</gene>
<organism evidence="3 4">
    <name type="scientific">Mycobacterium intermedium</name>
    <dbReference type="NCBI Taxonomy" id="28445"/>
    <lineage>
        <taxon>Bacteria</taxon>
        <taxon>Bacillati</taxon>
        <taxon>Actinomycetota</taxon>
        <taxon>Actinomycetes</taxon>
        <taxon>Mycobacteriales</taxon>
        <taxon>Mycobacteriaceae</taxon>
        <taxon>Mycobacterium</taxon>
        <taxon>Mycobacterium simiae complex</taxon>
    </lineage>
</organism>
<feature type="region of interest" description="Disordered" evidence="1">
    <location>
        <begin position="69"/>
        <end position="99"/>
    </location>
</feature>
<proteinExistence type="predicted"/>
<feature type="domain" description="DUF5709" evidence="2">
    <location>
        <begin position="97"/>
        <end position="144"/>
    </location>
</feature>
<feature type="compositionally biased region" description="Basic and acidic residues" evidence="1">
    <location>
        <begin position="69"/>
        <end position="80"/>
    </location>
</feature>
<evidence type="ECO:0000256" key="1">
    <source>
        <dbReference type="SAM" id="MobiDB-lite"/>
    </source>
</evidence>
<comment type="caution">
    <text evidence="3">The sequence shown here is derived from an EMBL/GenBank/DDBJ whole genome shotgun (WGS) entry which is preliminary data.</text>
</comment>
<evidence type="ECO:0000259" key="2">
    <source>
        <dbReference type="Pfam" id="PF18970"/>
    </source>
</evidence>
<reference evidence="3 4" key="1">
    <citation type="submission" date="2017-02" db="EMBL/GenBank/DDBJ databases">
        <title>The new phylogeny of genus Mycobacterium.</title>
        <authorList>
            <person name="Tortoli E."/>
            <person name="Trovato A."/>
            <person name="Cirillo D.M."/>
        </authorList>
    </citation>
    <scope>NUCLEOTIDE SEQUENCE [LARGE SCALE GENOMIC DNA]</scope>
    <source>
        <strain evidence="3 4">DSM 44049</strain>
    </source>
</reference>
<dbReference type="RefSeq" id="WP_069422387.1">
    <property type="nucleotide sequence ID" value="NZ_CBCRZH010000055.1"/>
</dbReference>
<accession>A0A1E3S5Y3</accession>
<keyword evidence="4" id="KW-1185">Reference proteome</keyword>
<protein>
    <recommendedName>
        <fullName evidence="2">DUF5709 domain-containing protein</fullName>
    </recommendedName>
</protein>
<evidence type="ECO:0000313" key="3">
    <source>
        <dbReference type="EMBL" id="ORB00701.1"/>
    </source>
</evidence>
<dbReference type="EMBL" id="MVHT01000052">
    <property type="protein sequence ID" value="ORB00701.1"/>
    <property type="molecule type" value="Genomic_DNA"/>
</dbReference>
<sequence length="163" mass="17547">METALMGISEFDDVGAHLLEPEESLDSEQTGIDLDEGYSPPESPRELRAWGLTAREARTHESLARRLARELPDVTDRWDGDGIGDSPDSDGEPIDSQVGDMRAGRLVAFGIDPTDPSSDYRAHDVGIDGGAASAEEAAIHIIEEDSFASEDAFGLVFPPTTFT</sequence>
<dbReference type="InterPro" id="IPR043763">
    <property type="entry name" value="DUF5709"/>
</dbReference>
<dbReference type="Proteomes" id="UP000192739">
    <property type="component" value="Unassembled WGS sequence"/>
</dbReference>
<dbReference type="Pfam" id="PF18970">
    <property type="entry name" value="DUF5709"/>
    <property type="match status" value="1"/>
</dbReference>
<dbReference type="STRING" id="28445.BHQ20_27865"/>
<dbReference type="AlphaFoldDB" id="A0A1E3S5Y3"/>
<feature type="region of interest" description="Disordered" evidence="1">
    <location>
        <begin position="21"/>
        <end position="45"/>
    </location>
</feature>